<dbReference type="PANTHER" id="PTHR43313:SF1">
    <property type="entry name" value="3BETA-HYDROXYSTEROID DEHYDROGENASE DHS-16"/>
    <property type="match status" value="1"/>
</dbReference>
<comment type="caution">
    <text evidence="3">The sequence shown here is derived from an EMBL/GenBank/DDBJ whole genome shotgun (WGS) entry which is preliminary data.</text>
</comment>
<comment type="similarity">
    <text evidence="1">Belongs to the short-chain dehydrogenases/reductases (SDR) family.</text>
</comment>
<dbReference type="PANTHER" id="PTHR43313">
    <property type="entry name" value="SHORT-CHAIN DEHYDROGENASE/REDUCTASE FAMILY 9C"/>
    <property type="match status" value="1"/>
</dbReference>
<evidence type="ECO:0000313" key="3">
    <source>
        <dbReference type="EMBL" id="KAL0484715.1"/>
    </source>
</evidence>
<keyword evidence="2" id="KW-0732">Signal</keyword>
<dbReference type="SUPFAM" id="SSF51735">
    <property type="entry name" value="NAD(P)-binding Rossmann-fold domains"/>
    <property type="match status" value="1"/>
</dbReference>
<dbReference type="GO" id="GO:0008202">
    <property type="term" value="P:steroid metabolic process"/>
    <property type="evidence" value="ECO:0007669"/>
    <property type="project" value="TreeGrafter"/>
</dbReference>
<feature type="signal peptide" evidence="2">
    <location>
        <begin position="1"/>
        <end position="18"/>
    </location>
</feature>
<dbReference type="PRINTS" id="PR00081">
    <property type="entry name" value="GDHRDH"/>
</dbReference>
<sequence>MVVLLLSFVFFLVAAVVGYNIWTRPVQNIDPNGKVVVVTGAAGGLGSDLTRRLLKMGAKVIAHDIKMEALQKQFPGSNPNLEFFACDISELSQVEALATFTKECLKKWNTPYLFCLVNMAGIARTFNQKFIAPMVSLNDAEMLGVFGVNIFAMIRCTNALYPLMKHNFTENKDKESPIIVNIASLAGIVAPPFFNYYTATKFAAVGYSDSLRRELAHAGVRVSCIKPGFADTNIVTLKPHDPDCVNFGPIVQRNLNRKTADFGGLMKPSKVTDAIVTCMFSSNETYPVHYIVEPPIKFIITMIAVYVLPRRWLDAIIAK</sequence>
<dbReference type="PROSITE" id="PS00061">
    <property type="entry name" value="ADH_SHORT"/>
    <property type="match status" value="1"/>
</dbReference>
<dbReference type="InterPro" id="IPR036291">
    <property type="entry name" value="NAD(P)-bd_dom_sf"/>
</dbReference>
<dbReference type="PRINTS" id="PR00080">
    <property type="entry name" value="SDRFAMILY"/>
</dbReference>
<evidence type="ECO:0000256" key="1">
    <source>
        <dbReference type="RuleBase" id="RU000363"/>
    </source>
</evidence>
<evidence type="ECO:0000313" key="4">
    <source>
        <dbReference type="Proteomes" id="UP001431209"/>
    </source>
</evidence>
<dbReference type="AlphaFoldDB" id="A0AAW2Z5H5"/>
<organism evidence="3 4">
    <name type="scientific">Acrasis kona</name>
    <dbReference type="NCBI Taxonomy" id="1008807"/>
    <lineage>
        <taxon>Eukaryota</taxon>
        <taxon>Discoba</taxon>
        <taxon>Heterolobosea</taxon>
        <taxon>Tetramitia</taxon>
        <taxon>Eutetramitia</taxon>
        <taxon>Acrasidae</taxon>
        <taxon>Acrasis</taxon>
    </lineage>
</organism>
<dbReference type="Proteomes" id="UP001431209">
    <property type="component" value="Unassembled WGS sequence"/>
</dbReference>
<keyword evidence="4" id="KW-1185">Reference proteome</keyword>
<dbReference type="InterPro" id="IPR020904">
    <property type="entry name" value="Sc_DH/Rdtase_CS"/>
</dbReference>
<reference evidence="3 4" key="1">
    <citation type="submission" date="2024-03" db="EMBL/GenBank/DDBJ databases">
        <title>The Acrasis kona genome and developmental transcriptomes reveal deep origins of eukaryotic multicellular pathways.</title>
        <authorList>
            <person name="Sheikh S."/>
            <person name="Fu C.-J."/>
            <person name="Brown M.W."/>
            <person name="Baldauf S.L."/>
        </authorList>
    </citation>
    <scope>NUCLEOTIDE SEQUENCE [LARGE SCALE GENOMIC DNA]</scope>
    <source>
        <strain evidence="3 4">ATCC MYA-3509</strain>
    </source>
</reference>
<dbReference type="InterPro" id="IPR002347">
    <property type="entry name" value="SDR_fam"/>
</dbReference>
<proteinExistence type="inferred from homology"/>
<dbReference type="EMBL" id="JAOPGA020001065">
    <property type="protein sequence ID" value="KAL0484715.1"/>
    <property type="molecule type" value="Genomic_DNA"/>
</dbReference>
<feature type="chain" id="PRO_5043553959" evidence="2">
    <location>
        <begin position="19"/>
        <end position="319"/>
    </location>
</feature>
<gene>
    <name evidence="3" type="ORF">AKO1_003537</name>
</gene>
<dbReference type="Gene3D" id="3.40.50.720">
    <property type="entry name" value="NAD(P)-binding Rossmann-like Domain"/>
    <property type="match status" value="1"/>
</dbReference>
<dbReference type="Pfam" id="PF00106">
    <property type="entry name" value="adh_short"/>
    <property type="match status" value="1"/>
</dbReference>
<dbReference type="GO" id="GO:0016491">
    <property type="term" value="F:oxidoreductase activity"/>
    <property type="evidence" value="ECO:0007669"/>
    <property type="project" value="TreeGrafter"/>
</dbReference>
<protein>
    <submittedName>
        <fullName evidence="3">Retinol dehydrogenase</fullName>
    </submittedName>
</protein>
<name>A0AAW2Z5H5_9EUKA</name>
<accession>A0AAW2Z5H5</accession>
<evidence type="ECO:0000256" key="2">
    <source>
        <dbReference type="SAM" id="SignalP"/>
    </source>
</evidence>
<dbReference type="CDD" id="cd05233">
    <property type="entry name" value="SDR_c"/>
    <property type="match status" value="1"/>
</dbReference>